<evidence type="ECO:0000313" key="2">
    <source>
        <dbReference type="EMBL" id="QKV17254.1"/>
    </source>
</evidence>
<name>A0A6N1V8K0_9HYPH</name>
<organism evidence="2 3">
    <name type="scientific">Oricola thermophila</name>
    <dbReference type="NCBI Taxonomy" id="2742145"/>
    <lineage>
        <taxon>Bacteria</taxon>
        <taxon>Pseudomonadati</taxon>
        <taxon>Pseudomonadota</taxon>
        <taxon>Alphaproteobacteria</taxon>
        <taxon>Hyphomicrobiales</taxon>
        <taxon>Ahrensiaceae</taxon>
        <taxon>Oricola</taxon>
    </lineage>
</organism>
<sequence>MGKEVTARIRTKRAYRAARVSDGRRILVDRIWPRGMTQDRLRIAEWAKEIAPSDELRRWFGHDPAKWDRFRASYFRELDGMPDEISRILGLLDEGPITLVYGAKNEMHNNAVALAEYLEEKMREQETAAGRSGHPSCFLRPWEAAPQASSGTDAHGRAFGRARHNR</sequence>
<dbReference type="Proteomes" id="UP000509367">
    <property type="component" value="Chromosome"/>
</dbReference>
<reference evidence="2 3" key="1">
    <citation type="submission" date="2020-06" db="EMBL/GenBank/DDBJ databases">
        <title>Oricola thermophila sp. nov. isolated from a tidal sediments.</title>
        <authorList>
            <person name="Kwon K.K."/>
            <person name="Yang S.-H."/>
            <person name="Park M.-J."/>
        </authorList>
    </citation>
    <scope>NUCLEOTIDE SEQUENCE [LARGE SCALE GENOMIC DNA]</scope>
    <source>
        <strain evidence="2 3">MEBiC13590</strain>
    </source>
</reference>
<keyword evidence="3" id="KW-1185">Reference proteome</keyword>
<protein>
    <submittedName>
        <fullName evidence="2">DUF488 family protein</fullName>
    </submittedName>
</protein>
<evidence type="ECO:0000313" key="3">
    <source>
        <dbReference type="Proteomes" id="UP000509367"/>
    </source>
</evidence>
<gene>
    <name evidence="2" type="ORF">HTY61_01635</name>
</gene>
<dbReference type="PANTHER" id="PTHR36849:SF1">
    <property type="entry name" value="CYTOPLASMIC PROTEIN"/>
    <property type="match status" value="1"/>
</dbReference>
<dbReference type="InterPro" id="IPR052552">
    <property type="entry name" value="YeaO-like"/>
</dbReference>
<dbReference type="KEGG" id="orm:HTY61_01635"/>
<evidence type="ECO:0000256" key="1">
    <source>
        <dbReference type="SAM" id="MobiDB-lite"/>
    </source>
</evidence>
<dbReference type="PANTHER" id="PTHR36849">
    <property type="entry name" value="CYTOPLASMIC PROTEIN-RELATED"/>
    <property type="match status" value="1"/>
</dbReference>
<feature type="region of interest" description="Disordered" evidence="1">
    <location>
        <begin position="144"/>
        <end position="166"/>
    </location>
</feature>
<proteinExistence type="predicted"/>
<accession>A0A6N1V8K0</accession>
<dbReference type="AlphaFoldDB" id="A0A6N1V8K0"/>
<dbReference type="Pfam" id="PF22752">
    <property type="entry name" value="DUF488-N3i"/>
    <property type="match status" value="1"/>
</dbReference>
<dbReference type="EMBL" id="CP054836">
    <property type="protein sequence ID" value="QKV17254.1"/>
    <property type="molecule type" value="Genomic_DNA"/>
</dbReference>